<dbReference type="AlphaFoldDB" id="A0A3S0HHL4"/>
<dbReference type="Gene3D" id="3.10.129.10">
    <property type="entry name" value="Hotdog Thioesterase"/>
    <property type="match status" value="1"/>
</dbReference>
<dbReference type="Pfam" id="PF03061">
    <property type="entry name" value="4HBT"/>
    <property type="match status" value="1"/>
</dbReference>
<evidence type="ECO:0000313" key="4">
    <source>
        <dbReference type="Proteomes" id="UP000274907"/>
    </source>
</evidence>
<dbReference type="InterPro" id="IPR052723">
    <property type="entry name" value="Acyl-CoA_thioesterase_PaaI"/>
</dbReference>
<dbReference type="Proteomes" id="UP000274907">
    <property type="component" value="Unassembled WGS sequence"/>
</dbReference>
<keyword evidence="4" id="KW-1185">Reference proteome</keyword>
<organism evidence="3 4">
    <name type="scientific">Corynebacterium hylobatis</name>
    <dbReference type="NCBI Taxonomy" id="1859290"/>
    <lineage>
        <taxon>Bacteria</taxon>
        <taxon>Bacillati</taxon>
        <taxon>Actinomycetota</taxon>
        <taxon>Actinomycetes</taxon>
        <taxon>Mycobacteriales</taxon>
        <taxon>Corynebacteriaceae</taxon>
        <taxon>Corynebacterium</taxon>
    </lineage>
</organism>
<evidence type="ECO:0000256" key="1">
    <source>
        <dbReference type="ARBA" id="ARBA00022801"/>
    </source>
</evidence>
<feature type="domain" description="Thioesterase" evidence="2">
    <location>
        <begin position="58"/>
        <end position="128"/>
    </location>
</feature>
<evidence type="ECO:0000259" key="2">
    <source>
        <dbReference type="Pfam" id="PF03061"/>
    </source>
</evidence>
<comment type="caution">
    <text evidence="3">The sequence shown here is derived from an EMBL/GenBank/DDBJ whole genome shotgun (WGS) entry which is preliminary data.</text>
</comment>
<dbReference type="InterPro" id="IPR003736">
    <property type="entry name" value="PAAI_dom"/>
</dbReference>
<dbReference type="SUPFAM" id="SSF54637">
    <property type="entry name" value="Thioesterase/thiol ester dehydrase-isomerase"/>
    <property type="match status" value="1"/>
</dbReference>
<dbReference type="InterPro" id="IPR029069">
    <property type="entry name" value="HotDog_dom_sf"/>
</dbReference>
<sequence length="144" mass="15271">MSGMAERDSDQVNDSFVTEMLEADQSRERLGIWGTEVGQGQATAHLTVESDMINGIEVIHGGFVFSLADYAFACAANSVLSRVATVDAQISFLSPARAGEILVAEAVVSFSGGRRIIVDVTVRSGERTIALFRGTGRTTGEPST</sequence>
<dbReference type="PANTHER" id="PTHR42856:SF1">
    <property type="entry name" value="ACYL-COENZYME A THIOESTERASE PAAI"/>
    <property type="match status" value="1"/>
</dbReference>
<gene>
    <name evidence="3" type="ORF">EAH68_06420</name>
</gene>
<accession>A0A3S0HHL4</accession>
<name>A0A3S0HHL4_9CORY</name>
<dbReference type="InterPro" id="IPR006683">
    <property type="entry name" value="Thioestr_dom"/>
</dbReference>
<proteinExistence type="predicted"/>
<reference evidence="3 4" key="1">
    <citation type="submission" date="2018-12" db="EMBL/GenBank/DDBJ databases">
        <title>YIM 101343 draft genome.</title>
        <authorList>
            <person name="Chen X."/>
        </authorList>
    </citation>
    <scope>NUCLEOTIDE SEQUENCE [LARGE SCALE GENOMIC DNA]</scope>
    <source>
        <strain evidence="3 4">YIM 101343</strain>
    </source>
</reference>
<keyword evidence="1" id="KW-0378">Hydrolase</keyword>
<dbReference type="NCBIfam" id="TIGR00369">
    <property type="entry name" value="unchar_dom_1"/>
    <property type="match status" value="1"/>
</dbReference>
<dbReference type="OrthoDB" id="32575at2"/>
<dbReference type="PANTHER" id="PTHR42856">
    <property type="entry name" value="ACYL-COENZYME A THIOESTERASE PAAI"/>
    <property type="match status" value="1"/>
</dbReference>
<dbReference type="EMBL" id="RXHJ01000006">
    <property type="protein sequence ID" value="RSZ63865.1"/>
    <property type="molecule type" value="Genomic_DNA"/>
</dbReference>
<dbReference type="GO" id="GO:0016289">
    <property type="term" value="F:acyl-CoA hydrolase activity"/>
    <property type="evidence" value="ECO:0007669"/>
    <property type="project" value="TreeGrafter"/>
</dbReference>
<evidence type="ECO:0000313" key="3">
    <source>
        <dbReference type="EMBL" id="RSZ63865.1"/>
    </source>
</evidence>
<dbReference type="CDD" id="cd03443">
    <property type="entry name" value="PaaI_thioesterase"/>
    <property type="match status" value="1"/>
</dbReference>
<protein>
    <submittedName>
        <fullName evidence="3">Hotdog fold thioesterase</fullName>
    </submittedName>
</protein>